<evidence type="ECO:0000313" key="3">
    <source>
        <dbReference type="Proteomes" id="UP000593571"/>
    </source>
</evidence>
<dbReference type="EMBL" id="JACASE010000006">
    <property type="protein sequence ID" value="KAF6457208.1"/>
    <property type="molecule type" value="Genomic_DNA"/>
</dbReference>
<name>A0A7J8GBJ5_ROUAE</name>
<keyword evidence="3" id="KW-1185">Reference proteome</keyword>
<gene>
    <name evidence="2" type="ORF">HJG63_011739</name>
</gene>
<reference evidence="2 3" key="1">
    <citation type="journal article" date="2020" name="Nature">
        <title>Six reference-quality genomes reveal evolution of bat adaptations.</title>
        <authorList>
            <person name="Jebb D."/>
            <person name="Huang Z."/>
            <person name="Pippel M."/>
            <person name="Hughes G.M."/>
            <person name="Lavrichenko K."/>
            <person name="Devanna P."/>
            <person name="Winkler S."/>
            <person name="Jermiin L.S."/>
            <person name="Skirmuntt E.C."/>
            <person name="Katzourakis A."/>
            <person name="Burkitt-Gray L."/>
            <person name="Ray D.A."/>
            <person name="Sullivan K.A.M."/>
            <person name="Roscito J.G."/>
            <person name="Kirilenko B.M."/>
            <person name="Davalos L.M."/>
            <person name="Corthals A.P."/>
            <person name="Power M.L."/>
            <person name="Jones G."/>
            <person name="Ransome R.D."/>
            <person name="Dechmann D.K.N."/>
            <person name="Locatelli A.G."/>
            <person name="Puechmaille S.J."/>
            <person name="Fedrigo O."/>
            <person name="Jarvis E.D."/>
            <person name="Hiller M."/>
            <person name="Vernes S.C."/>
            <person name="Myers E.W."/>
            <person name="Teeling E.C."/>
        </authorList>
    </citation>
    <scope>NUCLEOTIDE SEQUENCE [LARGE SCALE GENOMIC DNA]</scope>
    <source>
        <strain evidence="2">MRouAeg1</strain>
        <tissue evidence="2">Muscle</tissue>
    </source>
</reference>
<sequence length="224" mass="24971">MALRNLGSALQAAGSRGRSGKGRQSGNKRRRRDKEKKRVRENAGRRGRTVTGVDAKRFSFGFVLDPWEVGRSQRGPPPPESDFRLREAGPVCAPRRLFSGHLAHLILTRTLEVGAVIVLAFRVQRLSWPNKQLLRSHPERMQLTPDLTPSPDVTAGARTNVRGSLDHVLREHGDGSDLSPQDSPATGGRSKRHVRERDPEDLGQPFAVWLPRNRSTSLSIPFFI</sequence>
<feature type="region of interest" description="Disordered" evidence="1">
    <location>
        <begin position="1"/>
        <end position="48"/>
    </location>
</feature>
<proteinExistence type="predicted"/>
<feature type="region of interest" description="Disordered" evidence="1">
    <location>
        <begin position="137"/>
        <end position="200"/>
    </location>
</feature>
<protein>
    <submittedName>
        <fullName evidence="2">Uncharacterized protein</fullName>
    </submittedName>
</protein>
<organism evidence="2 3">
    <name type="scientific">Rousettus aegyptiacus</name>
    <name type="common">Egyptian fruit bat</name>
    <name type="synonym">Pteropus aegyptiacus</name>
    <dbReference type="NCBI Taxonomy" id="9407"/>
    <lineage>
        <taxon>Eukaryota</taxon>
        <taxon>Metazoa</taxon>
        <taxon>Chordata</taxon>
        <taxon>Craniata</taxon>
        <taxon>Vertebrata</taxon>
        <taxon>Euteleostomi</taxon>
        <taxon>Mammalia</taxon>
        <taxon>Eutheria</taxon>
        <taxon>Laurasiatheria</taxon>
        <taxon>Chiroptera</taxon>
        <taxon>Yinpterochiroptera</taxon>
        <taxon>Pteropodoidea</taxon>
        <taxon>Pteropodidae</taxon>
        <taxon>Rousettinae</taxon>
        <taxon>Rousettus</taxon>
    </lineage>
</organism>
<feature type="compositionally biased region" description="Basic and acidic residues" evidence="1">
    <location>
        <begin position="164"/>
        <end position="175"/>
    </location>
</feature>
<accession>A0A7J8GBJ5</accession>
<dbReference type="AlphaFoldDB" id="A0A7J8GBJ5"/>
<evidence type="ECO:0000256" key="1">
    <source>
        <dbReference type="SAM" id="MobiDB-lite"/>
    </source>
</evidence>
<comment type="caution">
    <text evidence="2">The sequence shown here is derived from an EMBL/GenBank/DDBJ whole genome shotgun (WGS) entry which is preliminary data.</text>
</comment>
<dbReference type="Proteomes" id="UP000593571">
    <property type="component" value="Unassembled WGS sequence"/>
</dbReference>
<feature type="compositionally biased region" description="Basic residues" evidence="1">
    <location>
        <begin position="18"/>
        <end position="35"/>
    </location>
</feature>
<evidence type="ECO:0000313" key="2">
    <source>
        <dbReference type="EMBL" id="KAF6457208.1"/>
    </source>
</evidence>